<reference evidence="8" key="2">
    <citation type="journal article" date="2021" name="Microbiome">
        <title>Successional dynamics and alternative stable states in a saline activated sludge microbial community over 9 years.</title>
        <authorList>
            <person name="Wang Y."/>
            <person name="Ye J."/>
            <person name="Ju F."/>
            <person name="Liu L."/>
            <person name="Boyd J.A."/>
            <person name="Deng Y."/>
            <person name="Parks D.H."/>
            <person name="Jiang X."/>
            <person name="Yin X."/>
            <person name="Woodcroft B.J."/>
            <person name="Tyson G.W."/>
            <person name="Hugenholtz P."/>
            <person name="Polz M.F."/>
            <person name="Zhang T."/>
        </authorList>
    </citation>
    <scope>NUCLEOTIDE SEQUENCE</scope>
    <source>
        <strain evidence="8">HKST-UBA02</strain>
    </source>
</reference>
<accession>A0A956N999</accession>
<proteinExistence type="inferred from homology"/>
<dbReference type="InterPro" id="IPR050226">
    <property type="entry name" value="NagZ_Beta-hexosaminidase"/>
</dbReference>
<name>A0A956N999_UNCEI</name>
<evidence type="ECO:0000256" key="3">
    <source>
        <dbReference type="ARBA" id="ARBA00012663"/>
    </source>
</evidence>
<comment type="caution">
    <text evidence="8">The sequence shown here is derived from an EMBL/GenBank/DDBJ whole genome shotgun (WGS) entry which is preliminary data.</text>
</comment>
<keyword evidence="4 8" id="KW-0378">Hydrolase</keyword>
<dbReference type="GO" id="GO:0004563">
    <property type="term" value="F:beta-N-acetylhexosaminidase activity"/>
    <property type="evidence" value="ECO:0007669"/>
    <property type="project" value="UniProtKB-EC"/>
</dbReference>
<dbReference type="PANTHER" id="PTHR30480:SF13">
    <property type="entry name" value="BETA-HEXOSAMINIDASE"/>
    <property type="match status" value="1"/>
</dbReference>
<dbReference type="Gene3D" id="3.20.20.300">
    <property type="entry name" value="Glycoside hydrolase, family 3, N-terminal domain"/>
    <property type="match status" value="1"/>
</dbReference>
<dbReference type="InterPro" id="IPR017853">
    <property type="entry name" value="GH"/>
</dbReference>
<dbReference type="InterPro" id="IPR001764">
    <property type="entry name" value="Glyco_hydro_3_N"/>
</dbReference>
<dbReference type="Proteomes" id="UP000739538">
    <property type="component" value="Unassembled WGS sequence"/>
</dbReference>
<dbReference type="EC" id="3.2.1.52" evidence="3"/>
<organism evidence="8 9">
    <name type="scientific">Eiseniibacteriota bacterium</name>
    <dbReference type="NCBI Taxonomy" id="2212470"/>
    <lineage>
        <taxon>Bacteria</taxon>
        <taxon>Candidatus Eiseniibacteriota</taxon>
    </lineage>
</organism>
<dbReference type="EMBL" id="JAGQHS010000007">
    <property type="protein sequence ID" value="MCA9754693.1"/>
    <property type="molecule type" value="Genomic_DNA"/>
</dbReference>
<comment type="catalytic activity">
    <reaction evidence="1">
        <text>Hydrolysis of terminal non-reducing N-acetyl-D-hexosamine residues in N-acetyl-beta-D-hexosaminides.</text>
        <dbReference type="EC" id="3.2.1.52"/>
    </reaction>
</comment>
<reference evidence="8" key="1">
    <citation type="submission" date="2020-04" db="EMBL/GenBank/DDBJ databases">
        <authorList>
            <person name="Zhang T."/>
        </authorList>
    </citation>
    <scope>NUCLEOTIDE SEQUENCE</scope>
    <source>
        <strain evidence="8">HKST-UBA02</strain>
    </source>
</reference>
<gene>
    <name evidence="8" type="ORF">KDA27_02740</name>
</gene>
<dbReference type="SUPFAM" id="SSF51445">
    <property type="entry name" value="(Trans)glycosidases"/>
    <property type="match status" value="1"/>
</dbReference>
<feature type="region of interest" description="Disordered" evidence="6">
    <location>
        <begin position="336"/>
        <end position="358"/>
    </location>
</feature>
<dbReference type="GO" id="GO:0009254">
    <property type="term" value="P:peptidoglycan turnover"/>
    <property type="evidence" value="ECO:0007669"/>
    <property type="project" value="TreeGrafter"/>
</dbReference>
<dbReference type="Pfam" id="PF00933">
    <property type="entry name" value="Glyco_hydro_3"/>
    <property type="match status" value="1"/>
</dbReference>
<evidence type="ECO:0000313" key="9">
    <source>
        <dbReference type="Proteomes" id="UP000739538"/>
    </source>
</evidence>
<evidence type="ECO:0000256" key="2">
    <source>
        <dbReference type="ARBA" id="ARBA00005336"/>
    </source>
</evidence>
<keyword evidence="5" id="KW-0326">Glycosidase</keyword>
<evidence type="ECO:0000256" key="1">
    <source>
        <dbReference type="ARBA" id="ARBA00001231"/>
    </source>
</evidence>
<evidence type="ECO:0000256" key="5">
    <source>
        <dbReference type="ARBA" id="ARBA00023295"/>
    </source>
</evidence>
<dbReference type="GO" id="GO:0005975">
    <property type="term" value="P:carbohydrate metabolic process"/>
    <property type="evidence" value="ECO:0007669"/>
    <property type="project" value="InterPro"/>
</dbReference>
<sequence>MKAHQSYHSRSGPSPWVLGFEGRELPSPLAAAIASERISGLMLFRDNLGDSVEEAWAIREQILEHVPKGMPFLFFCDEEGGLVHPTAGMKDPFGNPWPAVPTPRALGRIGRTADARWVGQLLGERLRVLGIHVSFAPCLDLDYDPDNPVIASRAFSPDPEVVASLGWAFSRGLQSTKTGSCWKHYPGHGATHVDSHRALPTTAPEDRARQEEPFLRCIHKDGEDRPWLMTAHIDWGDGLPASLSRAVIARLSRHAPKTLVITDSLDMGAVSLSDGAAREALVAHNDVLLVARDWKAGLKSVTTLEELVGSDPAVLAALVRARSRIRDTWDSFARRRRGAGASPASATEGEKSSAADRKERDVRLAALHLAATRFDRDPRNLPKGDWVWVVPEQLAPYVDLRGWQAPSGKRRNCAEIVWVDGSKNGWDELASRLESETRPVALFTLFRGPVDARHRRGWNRVFEAARPELLVHLLDPVWRGPARTHVDPPTEVLASCPHGDGLTAVAHALDLAEKRWEERDGGHFPVDS</sequence>
<evidence type="ECO:0000259" key="7">
    <source>
        <dbReference type="Pfam" id="PF00933"/>
    </source>
</evidence>
<dbReference type="InterPro" id="IPR036962">
    <property type="entry name" value="Glyco_hydro_3_N_sf"/>
</dbReference>
<feature type="compositionally biased region" description="Basic and acidic residues" evidence="6">
    <location>
        <begin position="348"/>
        <end position="358"/>
    </location>
</feature>
<evidence type="ECO:0000313" key="8">
    <source>
        <dbReference type="EMBL" id="MCA9754693.1"/>
    </source>
</evidence>
<dbReference type="PANTHER" id="PTHR30480">
    <property type="entry name" value="BETA-HEXOSAMINIDASE-RELATED"/>
    <property type="match status" value="1"/>
</dbReference>
<evidence type="ECO:0000256" key="4">
    <source>
        <dbReference type="ARBA" id="ARBA00022801"/>
    </source>
</evidence>
<evidence type="ECO:0000256" key="6">
    <source>
        <dbReference type="SAM" id="MobiDB-lite"/>
    </source>
</evidence>
<feature type="domain" description="Glycoside hydrolase family 3 N-terminal" evidence="7">
    <location>
        <begin position="30"/>
        <end position="302"/>
    </location>
</feature>
<comment type="similarity">
    <text evidence="2">Belongs to the glycosyl hydrolase 3 family.</text>
</comment>
<protein>
    <recommendedName>
        <fullName evidence="3">beta-N-acetylhexosaminidase</fullName>
        <ecNumber evidence="3">3.2.1.52</ecNumber>
    </recommendedName>
</protein>
<dbReference type="AlphaFoldDB" id="A0A956N999"/>